<evidence type="ECO:0000256" key="5">
    <source>
        <dbReference type="ARBA" id="ARBA00023242"/>
    </source>
</evidence>
<protein>
    <recommendedName>
        <fullName evidence="6">TF-B3 domain-containing protein</fullName>
    </recommendedName>
</protein>
<feature type="domain" description="TF-B3" evidence="6">
    <location>
        <begin position="10"/>
        <end position="111"/>
    </location>
</feature>
<dbReference type="Proteomes" id="UP000327013">
    <property type="component" value="Chromosome 8"/>
</dbReference>
<dbReference type="GO" id="GO:0005634">
    <property type="term" value="C:nucleus"/>
    <property type="evidence" value="ECO:0007669"/>
    <property type="project" value="UniProtKB-SubCell"/>
</dbReference>
<evidence type="ECO:0000256" key="1">
    <source>
        <dbReference type="ARBA" id="ARBA00004123"/>
    </source>
</evidence>
<keyword evidence="2" id="KW-0805">Transcription regulation</keyword>
<dbReference type="CDD" id="cd10017">
    <property type="entry name" value="B3_DNA"/>
    <property type="match status" value="1"/>
</dbReference>
<evidence type="ECO:0000256" key="2">
    <source>
        <dbReference type="ARBA" id="ARBA00023015"/>
    </source>
</evidence>
<dbReference type="GO" id="GO:0003677">
    <property type="term" value="F:DNA binding"/>
    <property type="evidence" value="ECO:0007669"/>
    <property type="project" value="UniProtKB-KW"/>
</dbReference>
<keyword evidence="3" id="KW-0238">DNA-binding</keyword>
<dbReference type="PROSITE" id="PS50863">
    <property type="entry name" value="B3"/>
    <property type="match status" value="1"/>
</dbReference>
<organism evidence="7 8">
    <name type="scientific">Carpinus fangiana</name>
    <dbReference type="NCBI Taxonomy" id="176857"/>
    <lineage>
        <taxon>Eukaryota</taxon>
        <taxon>Viridiplantae</taxon>
        <taxon>Streptophyta</taxon>
        <taxon>Embryophyta</taxon>
        <taxon>Tracheophyta</taxon>
        <taxon>Spermatophyta</taxon>
        <taxon>Magnoliopsida</taxon>
        <taxon>eudicotyledons</taxon>
        <taxon>Gunneridae</taxon>
        <taxon>Pentapetalae</taxon>
        <taxon>rosids</taxon>
        <taxon>fabids</taxon>
        <taxon>Fagales</taxon>
        <taxon>Betulaceae</taxon>
        <taxon>Carpinus</taxon>
    </lineage>
</organism>
<dbReference type="EMBL" id="CM017328">
    <property type="protein sequence ID" value="KAE8123895.1"/>
    <property type="molecule type" value="Genomic_DNA"/>
</dbReference>
<gene>
    <name evidence="7" type="ORF">FH972_018814</name>
</gene>
<keyword evidence="4" id="KW-0804">Transcription</keyword>
<sequence>MAANFVRQPMFQKKLSASDINEGRVYLPTQLVKKLGLVDGTERVTVFDVQMNSSTMNFCRRCDRRAFLGKGWRDFVKEKGFRKDETVTFYVLRPQGGGRIEPTHFQIIRHKAARRAVGRFHLNKPPRSSKAASSLRVQEALNHDLLKSSLFHPNELKKKKAVDKIALSFSFDIMLIHRVDIKERKTNF</sequence>
<evidence type="ECO:0000256" key="3">
    <source>
        <dbReference type="ARBA" id="ARBA00023125"/>
    </source>
</evidence>
<dbReference type="Gene3D" id="2.40.330.10">
    <property type="entry name" value="DNA-binding pseudobarrel domain"/>
    <property type="match status" value="1"/>
</dbReference>
<dbReference type="SMART" id="SM01019">
    <property type="entry name" value="B3"/>
    <property type="match status" value="1"/>
</dbReference>
<name>A0A5N6RNI0_9ROSI</name>
<keyword evidence="5" id="KW-0539">Nucleus</keyword>
<proteinExistence type="predicted"/>
<reference evidence="7 8" key="1">
    <citation type="submission" date="2019-06" db="EMBL/GenBank/DDBJ databases">
        <title>A chromosomal-level reference genome of Carpinus fangiana (Coryloideae, Betulaceae).</title>
        <authorList>
            <person name="Yang X."/>
            <person name="Wang Z."/>
            <person name="Zhang L."/>
            <person name="Hao G."/>
            <person name="Liu J."/>
            <person name="Yang Y."/>
        </authorList>
    </citation>
    <scope>NUCLEOTIDE SEQUENCE [LARGE SCALE GENOMIC DNA]</scope>
    <source>
        <strain evidence="7">Cfa_2016G</strain>
        <tissue evidence="7">Leaf</tissue>
    </source>
</reference>
<dbReference type="Pfam" id="PF02362">
    <property type="entry name" value="B3"/>
    <property type="match status" value="1"/>
</dbReference>
<accession>A0A5N6RNI0</accession>
<dbReference type="InterPro" id="IPR003340">
    <property type="entry name" value="B3_DNA-bd"/>
</dbReference>
<evidence type="ECO:0000259" key="6">
    <source>
        <dbReference type="PROSITE" id="PS50863"/>
    </source>
</evidence>
<evidence type="ECO:0000256" key="4">
    <source>
        <dbReference type="ARBA" id="ARBA00023163"/>
    </source>
</evidence>
<keyword evidence="8" id="KW-1185">Reference proteome</keyword>
<evidence type="ECO:0000313" key="7">
    <source>
        <dbReference type="EMBL" id="KAE8123895.1"/>
    </source>
</evidence>
<evidence type="ECO:0000313" key="8">
    <source>
        <dbReference type="Proteomes" id="UP000327013"/>
    </source>
</evidence>
<dbReference type="SUPFAM" id="SSF101936">
    <property type="entry name" value="DNA-binding pseudobarrel domain"/>
    <property type="match status" value="1"/>
</dbReference>
<dbReference type="AlphaFoldDB" id="A0A5N6RNI0"/>
<dbReference type="InterPro" id="IPR015300">
    <property type="entry name" value="DNA-bd_pseudobarrel_sf"/>
</dbReference>
<comment type="subcellular location">
    <subcellularLocation>
        <location evidence="1">Nucleus</location>
    </subcellularLocation>
</comment>